<evidence type="ECO:0000256" key="1">
    <source>
        <dbReference type="ARBA" id="ARBA00037947"/>
    </source>
</evidence>
<keyword evidence="5" id="KW-1185">Reference proteome</keyword>
<evidence type="ECO:0000313" key="5">
    <source>
        <dbReference type="Proteomes" id="UP000663829"/>
    </source>
</evidence>
<feature type="region of interest" description="Disordered" evidence="2">
    <location>
        <begin position="636"/>
        <end position="667"/>
    </location>
</feature>
<dbReference type="PANTHER" id="PTHR12093:SF10">
    <property type="entry name" value="MEMBRANE-ASSOCIATED PROTEIN HEM"/>
    <property type="match status" value="1"/>
</dbReference>
<proteinExistence type="inferred from homology"/>
<dbReference type="Pfam" id="PF09735">
    <property type="entry name" value="Nckap1"/>
    <property type="match status" value="1"/>
</dbReference>
<dbReference type="InterPro" id="IPR019137">
    <property type="entry name" value="Nck-associated_protein-1"/>
</dbReference>
<dbReference type="Proteomes" id="UP000681722">
    <property type="component" value="Unassembled WGS sequence"/>
</dbReference>
<dbReference type="EMBL" id="CAJNOQ010000583">
    <property type="protein sequence ID" value="CAF0817447.1"/>
    <property type="molecule type" value="Genomic_DNA"/>
</dbReference>
<protein>
    <recommendedName>
        <fullName evidence="6">Membrane-associated protein Hem</fullName>
    </recommendedName>
</protein>
<evidence type="ECO:0000313" key="3">
    <source>
        <dbReference type="EMBL" id="CAF0817447.1"/>
    </source>
</evidence>
<evidence type="ECO:0000313" key="4">
    <source>
        <dbReference type="EMBL" id="CAF3603668.1"/>
    </source>
</evidence>
<dbReference type="GO" id="GO:0030031">
    <property type="term" value="P:cell projection assembly"/>
    <property type="evidence" value="ECO:0007669"/>
    <property type="project" value="TreeGrafter"/>
</dbReference>
<dbReference type="GO" id="GO:0048812">
    <property type="term" value="P:neuron projection morphogenesis"/>
    <property type="evidence" value="ECO:0007669"/>
    <property type="project" value="TreeGrafter"/>
</dbReference>
<dbReference type="GO" id="GO:0031209">
    <property type="term" value="C:SCAR complex"/>
    <property type="evidence" value="ECO:0007669"/>
    <property type="project" value="TreeGrafter"/>
</dbReference>
<sequence length="1164" mass="134586">MAHQINPHQQKLAEKLTILNDRGIGMLTRIFNIKKACAETKSKPSFLLDKSLESVLRQIQKKFPALDKDHVTDLLTTIDACQVHFDITLNYDLTKSYLELISTYISLMILLSRVDDRKIVLGLYNIATDLTHGHGDSSFPRLGQLIIDYEQPLKKLHDEFVPHSRSIGEAVQSLTPVYERRTCKVSEWRSKTLLSLISSSTSSHLMDTSETLPCDYLSQDLIERWIIYSMIVCPQQLITNGKCYQLFEKALSSGFVHVLYRDELLTTHQYLNNNLDIYKQYRQLRLTELLNDTFKKAINEQPLYRRERRKYIRPQLKELALIFADTPALLGPKILTLFIGLSYARDEIIWLLRHSENFPVKLQKENKKTASGNTSNRDDFNDRTFPEFLLYIEELRSLIMTYSSVIKQYYIECLSTLDPIDLNNVISNLNVTCTEDESILLSSFYNTISTLSNRVGTTGGNNSVTADSIDLRALRLDWFRMQAYISLTKKTSSTMTIIQNERLAQTMNTIVFHSKCVDDIDTLLFETSDLSIFYFYLTQFDHLFSSCIYYPSQIRYAIAFPLICQHFINATHELCPEERQQIGDLSLKSTHAFIDEICKQIKSTVSEIANEYFLMNEQLLPKNAVISRLKKKALESSNKKQTSKQESTAVSPRVMLPGDESRRSNRRDMTKVDKLIMVLNELCFTISYRKHIIIWEHKFLPTEYLTSHLENRFNKSLSEMVNYHPPQMEISKPSELLSSVESYMDILTLVEAHCQIDTIRIFNEVLLQQSQPLDSAGGETITSLYTHWFLEVLIKRITMGHIVYSPIRKSFVSIHQQDLTIPFDPEEYASYNELRALVELIKPYGCKYLCEMILYRCVQQINEIRKLTHQQRDLLNNLRINFDKPHQMKLYLKQLENIDLLLQRVILIGVLLQLKTLIEESLNDVLKRRMPFLMSTLEHFYQQYKTTFINNDNRSNSQQQQQHDLLINEMFSSTGSSTIIDSTLCQALINQKQSTALQSTTPIGNIESDDYVLSCLIMVYIAVSIPRLAKLESTKYIPALNAHTNNSHCITKAINTLITTFFLEYGQTNIEERCKEFLALASSSLLRLIDVDCSTGSSSHHHHHHHHRNSSSTTNNSDIIHKEATYILLDQFVNECPYLEMSLLETCFPQSILRSAYFTISKTE</sequence>
<accession>A0A813TSD1</accession>
<organism evidence="3 5">
    <name type="scientific">Didymodactylos carnosus</name>
    <dbReference type="NCBI Taxonomy" id="1234261"/>
    <lineage>
        <taxon>Eukaryota</taxon>
        <taxon>Metazoa</taxon>
        <taxon>Spiralia</taxon>
        <taxon>Gnathifera</taxon>
        <taxon>Rotifera</taxon>
        <taxon>Eurotatoria</taxon>
        <taxon>Bdelloidea</taxon>
        <taxon>Philodinida</taxon>
        <taxon>Philodinidae</taxon>
        <taxon>Didymodactylos</taxon>
    </lineage>
</organism>
<reference evidence="3" key="1">
    <citation type="submission" date="2021-02" db="EMBL/GenBank/DDBJ databases">
        <authorList>
            <person name="Nowell W R."/>
        </authorList>
    </citation>
    <scope>NUCLEOTIDE SEQUENCE</scope>
</reference>
<evidence type="ECO:0008006" key="6">
    <source>
        <dbReference type="Google" id="ProtNLM"/>
    </source>
</evidence>
<gene>
    <name evidence="3" type="ORF">GPM918_LOCUS4365</name>
    <name evidence="4" type="ORF">SRO942_LOCUS4366</name>
</gene>
<dbReference type="PANTHER" id="PTHR12093">
    <property type="entry name" value="NCK-ASSOCIATED PROTEIN 1"/>
    <property type="match status" value="1"/>
</dbReference>
<comment type="similarity">
    <text evidence="1">Belongs to the HEM-1/HEM-2 family.</text>
</comment>
<comment type="caution">
    <text evidence="3">The sequence shown here is derived from an EMBL/GenBank/DDBJ whole genome shotgun (WGS) entry which is preliminary data.</text>
</comment>
<dbReference type="GO" id="GO:0016477">
    <property type="term" value="P:cell migration"/>
    <property type="evidence" value="ECO:0007669"/>
    <property type="project" value="TreeGrafter"/>
</dbReference>
<dbReference type="Proteomes" id="UP000663829">
    <property type="component" value="Unassembled WGS sequence"/>
</dbReference>
<dbReference type="OrthoDB" id="548214at2759"/>
<dbReference type="AlphaFoldDB" id="A0A813TSD1"/>
<feature type="compositionally biased region" description="Polar residues" evidence="2">
    <location>
        <begin position="639"/>
        <end position="650"/>
    </location>
</feature>
<dbReference type="EMBL" id="CAJOBC010000583">
    <property type="protein sequence ID" value="CAF3603668.1"/>
    <property type="molecule type" value="Genomic_DNA"/>
</dbReference>
<name>A0A813TSD1_9BILA</name>
<evidence type="ECO:0000256" key="2">
    <source>
        <dbReference type="SAM" id="MobiDB-lite"/>
    </source>
</evidence>
<dbReference type="GO" id="GO:0030866">
    <property type="term" value="P:cortical actin cytoskeleton organization"/>
    <property type="evidence" value="ECO:0007669"/>
    <property type="project" value="TreeGrafter"/>
</dbReference>